<dbReference type="EnsemblBacteria" id="AAF12304">
    <property type="protein sequence ID" value="AAF12304"/>
    <property type="gene ID" value="DR_A0192"/>
</dbReference>
<dbReference type="OrthoDB" id="9775296at2"/>
<dbReference type="EMBL" id="AE001825">
    <property type="protein sequence ID" value="AAF12304.1"/>
    <property type="molecule type" value="Genomic_DNA"/>
</dbReference>
<gene>
    <name evidence="1" type="ordered locus">DR_A0192</name>
</gene>
<dbReference type="KEGG" id="dra:DR_A0192"/>
<evidence type="ECO:0000313" key="1">
    <source>
        <dbReference type="EMBL" id="AAF12304.1"/>
    </source>
</evidence>
<accession>Q9RYW4</accession>
<name>Q9RYW4_DEIRA</name>
<keyword evidence="2" id="KW-1185">Reference proteome</keyword>
<dbReference type="InParanoid" id="Q9RYW4"/>
<sequence length="137" mass="14289">MSGRRVARHGGQHDILRLARGFPLTTIQRTVMALRLGSSIVGGGGRGMAASGMLAPGLTERSMAATVIPGSHSKKPPLPASESALYHPSNALRERGDSPGHMHDTSAYTETASRSGLLKVAAGIGLAALAWQVLQRE</sequence>
<proteinExistence type="predicted"/>
<dbReference type="PIR" id="H75615">
    <property type="entry name" value="H75615"/>
</dbReference>
<dbReference type="HOGENOM" id="CLU_1861912_0_0_0"/>
<evidence type="ECO:0000313" key="2">
    <source>
        <dbReference type="Proteomes" id="UP000002524"/>
    </source>
</evidence>
<dbReference type="PATRIC" id="fig|243230.17.peg.3081"/>
<dbReference type="STRING" id="243230.DR_A0192"/>
<dbReference type="Proteomes" id="UP000002524">
    <property type="component" value="Chromosome 2"/>
</dbReference>
<dbReference type="PaxDb" id="243230-DR_A0192"/>
<dbReference type="AlphaFoldDB" id="Q9RYW4"/>
<protein>
    <submittedName>
        <fullName evidence="1">Uncharacterized protein</fullName>
    </submittedName>
</protein>
<reference evidence="1 2" key="1">
    <citation type="journal article" date="1999" name="Science">
        <title>Genome sequence of the radioresistant bacterium Deinococcus radiodurans R1.</title>
        <authorList>
            <person name="White O."/>
            <person name="Eisen J.A."/>
            <person name="Heidelberg J.F."/>
            <person name="Hickey E.K."/>
            <person name="Peterson J.D."/>
            <person name="Dodson R.J."/>
            <person name="Haft D.H."/>
            <person name="Gwinn M.L."/>
            <person name="Nelson W.C."/>
            <person name="Richardson D.L."/>
            <person name="Moffat K.S."/>
            <person name="Qin H."/>
            <person name="Jiang L."/>
            <person name="Pamphile W."/>
            <person name="Crosby M."/>
            <person name="Shen M."/>
            <person name="Vamathevan J.J."/>
            <person name="Lam P."/>
            <person name="McDonald L."/>
            <person name="Utterback T."/>
            <person name="Zalewski C."/>
            <person name="Makarova K.S."/>
            <person name="Aravind L."/>
            <person name="Daly M.J."/>
            <person name="Minton K.W."/>
            <person name="Fleischmann R.D."/>
            <person name="Ketchum K.A."/>
            <person name="Nelson K.E."/>
            <person name="Salzberg S."/>
            <person name="Smith H.O."/>
            <person name="Venter J.C."/>
            <person name="Fraser C.M."/>
        </authorList>
    </citation>
    <scope>NUCLEOTIDE SEQUENCE [LARGE SCALE GENOMIC DNA]</scope>
    <source>
        <strain evidence="2">ATCC 13939 / DSM 20539 / JCM 16871 / LMG 4051 / NBRC 15346 / NCIMB 9279 / R1 / VKM B-1422</strain>
    </source>
</reference>
<organism evidence="1 2">
    <name type="scientific">Deinococcus radiodurans (strain ATCC 13939 / DSM 20539 / JCM 16871 / CCUG 27074 / LMG 4051 / NBRC 15346 / NCIMB 9279 / VKM B-1422 / R1)</name>
    <dbReference type="NCBI Taxonomy" id="243230"/>
    <lineage>
        <taxon>Bacteria</taxon>
        <taxon>Thermotogati</taxon>
        <taxon>Deinococcota</taxon>
        <taxon>Deinococci</taxon>
        <taxon>Deinococcales</taxon>
        <taxon>Deinococcaceae</taxon>
        <taxon>Deinococcus</taxon>
    </lineage>
</organism>